<gene>
    <name evidence="2" type="ORF">PND83_06645</name>
</gene>
<evidence type="ECO:0000313" key="3">
    <source>
        <dbReference type="Proteomes" id="UP001211006"/>
    </source>
</evidence>
<dbReference type="EMBL" id="JAQLWO010000005">
    <property type="protein sequence ID" value="MDB7905649.1"/>
    <property type="molecule type" value="Genomic_DNA"/>
</dbReference>
<dbReference type="Proteomes" id="UP001211006">
    <property type="component" value="Unassembled WGS sequence"/>
</dbReference>
<sequence length="169" mass="18218">MRTLKTSRRELEHVAVCVTGEVSAEFIRDIQETMRRENQRRRDAGRPGMSYTVSGGEGSPEEWIRKALNQDLGNGAARTVRCVQGPVVRLALTGRQAAALRAAVEMELAHQRGQELRLSRLIGAGLAGVARCGGAAEQYISGIRRDIAVAAELAELLDRAIRAAGGVGE</sequence>
<proteinExistence type="predicted"/>
<evidence type="ECO:0000313" key="2">
    <source>
        <dbReference type="EMBL" id="MDB7905649.1"/>
    </source>
</evidence>
<reference evidence="2" key="1">
    <citation type="submission" date="2023-01" db="EMBL/GenBank/DDBJ databases">
        <title>Human gut microbiome strain richness.</title>
        <authorList>
            <person name="Chen-Liaw A."/>
        </authorList>
    </citation>
    <scope>NUCLEOTIDE SEQUENCE</scope>
    <source>
        <strain evidence="2">2225st1_A6_2225SCRN_200828</strain>
    </source>
</reference>
<evidence type="ECO:0000256" key="1">
    <source>
        <dbReference type="SAM" id="MobiDB-lite"/>
    </source>
</evidence>
<comment type="caution">
    <text evidence="2">The sequence shown here is derived from an EMBL/GenBank/DDBJ whole genome shotgun (WGS) entry which is preliminary data.</text>
</comment>
<feature type="region of interest" description="Disordered" evidence="1">
    <location>
        <begin position="36"/>
        <end position="58"/>
    </location>
</feature>
<accession>A0AAW6C3I5</accession>
<name>A0AAW6C3I5_FLAPL</name>
<organism evidence="2 3">
    <name type="scientific">Flavonifractor plautii</name>
    <name type="common">Fusobacterium plautii</name>
    <dbReference type="NCBI Taxonomy" id="292800"/>
    <lineage>
        <taxon>Bacteria</taxon>
        <taxon>Bacillati</taxon>
        <taxon>Bacillota</taxon>
        <taxon>Clostridia</taxon>
        <taxon>Eubacteriales</taxon>
        <taxon>Oscillospiraceae</taxon>
        <taxon>Flavonifractor</taxon>
    </lineage>
</organism>
<dbReference type="RefSeq" id="WP_131970279.1">
    <property type="nucleotide sequence ID" value="NZ_BAABZG010000001.1"/>
</dbReference>
<dbReference type="AlphaFoldDB" id="A0AAW6C3I5"/>
<feature type="compositionally biased region" description="Basic and acidic residues" evidence="1">
    <location>
        <begin position="36"/>
        <end position="45"/>
    </location>
</feature>
<protein>
    <submittedName>
        <fullName evidence="2">Uncharacterized protein</fullName>
    </submittedName>
</protein>